<sequence length="183" mass="20812">MNSKNTIIQQTKCWLKSIIIDLNFCPFANKEFKKDSIRYVVCDASDLESSLHSLAEAFIYLDNHNSTETTLLIFSHGAKSFDDFLDLIDYANQLLDELGYRATYQLAHFHPEYAFDGVALDDASNYTNRAPYPTLHLLREKSLQSAIENHPNTAEIPNTNIKLARKLGADKIQSILNHCIKKS</sequence>
<accession>A0A3B0XVZ2</accession>
<proteinExistence type="predicted"/>
<gene>
    <name evidence="1" type="ORF">MNBD_GAMMA08-2392</name>
</gene>
<dbReference type="InterPro" id="IPR009858">
    <property type="entry name" value="DUF1415"/>
</dbReference>
<dbReference type="Pfam" id="PF07209">
    <property type="entry name" value="DUF1415"/>
    <property type="match status" value="1"/>
</dbReference>
<protein>
    <recommendedName>
        <fullName evidence="2">DUF1415 domain-containing protein</fullName>
    </recommendedName>
</protein>
<evidence type="ECO:0000313" key="1">
    <source>
        <dbReference type="EMBL" id="VAW66139.1"/>
    </source>
</evidence>
<dbReference type="EMBL" id="UOFH01000336">
    <property type="protein sequence ID" value="VAW66139.1"/>
    <property type="molecule type" value="Genomic_DNA"/>
</dbReference>
<dbReference type="AlphaFoldDB" id="A0A3B0XVZ2"/>
<reference evidence="1" key="1">
    <citation type="submission" date="2018-06" db="EMBL/GenBank/DDBJ databases">
        <authorList>
            <person name="Zhirakovskaya E."/>
        </authorList>
    </citation>
    <scope>NUCLEOTIDE SEQUENCE</scope>
</reference>
<name>A0A3B0XVZ2_9ZZZZ</name>
<evidence type="ECO:0008006" key="2">
    <source>
        <dbReference type="Google" id="ProtNLM"/>
    </source>
</evidence>
<organism evidence="1">
    <name type="scientific">hydrothermal vent metagenome</name>
    <dbReference type="NCBI Taxonomy" id="652676"/>
    <lineage>
        <taxon>unclassified sequences</taxon>
        <taxon>metagenomes</taxon>
        <taxon>ecological metagenomes</taxon>
    </lineage>
</organism>